<feature type="signal peptide" evidence="1">
    <location>
        <begin position="1"/>
        <end position="17"/>
    </location>
</feature>
<dbReference type="Pfam" id="PF00652">
    <property type="entry name" value="Ricin_B_lectin"/>
    <property type="match status" value="1"/>
</dbReference>
<evidence type="ECO:0000313" key="3">
    <source>
        <dbReference type="EMBL" id="KAF7356307.1"/>
    </source>
</evidence>
<evidence type="ECO:0000259" key="2">
    <source>
        <dbReference type="Pfam" id="PF00652"/>
    </source>
</evidence>
<accession>A0A8H7D1T8</accession>
<dbReference type="EMBL" id="JACAZI010000007">
    <property type="protein sequence ID" value="KAF7356307.1"/>
    <property type="molecule type" value="Genomic_DNA"/>
</dbReference>
<reference evidence="3" key="1">
    <citation type="submission" date="2020-05" db="EMBL/GenBank/DDBJ databases">
        <title>Mycena genomes resolve the evolution of fungal bioluminescence.</title>
        <authorList>
            <person name="Tsai I.J."/>
        </authorList>
    </citation>
    <scope>NUCLEOTIDE SEQUENCE</scope>
    <source>
        <strain evidence="3">CCC161011</strain>
    </source>
</reference>
<evidence type="ECO:0000256" key="1">
    <source>
        <dbReference type="SAM" id="SignalP"/>
    </source>
</evidence>
<feature type="domain" description="Ricin B lectin" evidence="2">
    <location>
        <begin position="35"/>
        <end position="168"/>
    </location>
</feature>
<dbReference type="PROSITE" id="PS50231">
    <property type="entry name" value="RICIN_B_LECTIN"/>
    <property type="match status" value="1"/>
</dbReference>
<dbReference type="InterPro" id="IPR000772">
    <property type="entry name" value="Ricin_B_lectin"/>
</dbReference>
<gene>
    <name evidence="3" type="ORF">MVEN_00962900</name>
</gene>
<evidence type="ECO:0000313" key="4">
    <source>
        <dbReference type="Proteomes" id="UP000620124"/>
    </source>
</evidence>
<dbReference type="CDD" id="cd00161">
    <property type="entry name" value="beta-trefoil_Ricin-like"/>
    <property type="match status" value="1"/>
</dbReference>
<proteinExistence type="predicted"/>
<protein>
    <submittedName>
        <fullName evidence="3">Carbohydrate-binding module family 13 protein</fullName>
    </submittedName>
</protein>
<dbReference type="SUPFAM" id="SSF50370">
    <property type="entry name" value="Ricin B-like lectins"/>
    <property type="match status" value="1"/>
</dbReference>
<dbReference type="AlphaFoldDB" id="A0A8H7D1T8"/>
<dbReference type="OrthoDB" id="6770063at2759"/>
<dbReference type="Proteomes" id="UP000620124">
    <property type="component" value="Unassembled WGS sequence"/>
</dbReference>
<name>A0A8H7D1T8_9AGAR</name>
<dbReference type="Gene3D" id="2.80.10.50">
    <property type="match status" value="1"/>
</dbReference>
<comment type="caution">
    <text evidence="3">The sequence shown here is derived from an EMBL/GenBank/DDBJ whole genome shotgun (WGS) entry which is preliminary data.</text>
</comment>
<keyword evidence="1" id="KW-0732">Signal</keyword>
<feature type="chain" id="PRO_5034981678" evidence="1">
    <location>
        <begin position="18"/>
        <end position="178"/>
    </location>
</feature>
<organism evidence="3 4">
    <name type="scientific">Mycena venus</name>
    <dbReference type="NCBI Taxonomy" id="2733690"/>
    <lineage>
        <taxon>Eukaryota</taxon>
        <taxon>Fungi</taxon>
        <taxon>Dikarya</taxon>
        <taxon>Basidiomycota</taxon>
        <taxon>Agaricomycotina</taxon>
        <taxon>Agaricomycetes</taxon>
        <taxon>Agaricomycetidae</taxon>
        <taxon>Agaricales</taxon>
        <taxon>Marasmiineae</taxon>
        <taxon>Mycenaceae</taxon>
        <taxon>Mycena</taxon>
    </lineage>
</organism>
<dbReference type="InterPro" id="IPR035992">
    <property type="entry name" value="Ricin_B-like_lectins"/>
</dbReference>
<sequence>MKSTFFALLAIFAVVEAVPTPVTRAIVDVYNIHPNGDTTKCVGVLGGAFVAGAAIDIYDCNSSATQKWFSFQSGGGVYMTNPADGSQWSFDVDVDPLVNGARVILNPFNGSGRDLSQNWLARGSGEEPAIRLEMFPFTFVLDLTNGIKTNQNPLQLWEFVEGNTNQIWTYTIVGSQTI</sequence>
<keyword evidence="4" id="KW-1185">Reference proteome</keyword>